<dbReference type="HAMAP" id="MF_00337">
    <property type="entry name" value="Exonuc_7_S"/>
    <property type="match status" value="1"/>
</dbReference>
<dbReference type="GO" id="GO:0005829">
    <property type="term" value="C:cytosol"/>
    <property type="evidence" value="ECO:0007669"/>
    <property type="project" value="TreeGrafter"/>
</dbReference>
<evidence type="ECO:0000256" key="7">
    <source>
        <dbReference type="SAM" id="Coils"/>
    </source>
</evidence>
<name>A0A9D1M024_9FIRM</name>
<protein>
    <recommendedName>
        <fullName evidence="6">Exodeoxyribonuclease 7 small subunit</fullName>
        <ecNumber evidence="6">3.1.11.6</ecNumber>
    </recommendedName>
    <alternativeName>
        <fullName evidence="6">Exodeoxyribonuclease VII small subunit</fullName>
        <shortName evidence="6">Exonuclease VII small subunit</shortName>
    </alternativeName>
</protein>
<dbReference type="Pfam" id="PF02609">
    <property type="entry name" value="Exonuc_VII_S"/>
    <property type="match status" value="1"/>
</dbReference>
<dbReference type="EMBL" id="DVNH01000003">
    <property type="protein sequence ID" value="HIU51056.1"/>
    <property type="molecule type" value="Genomic_DNA"/>
</dbReference>
<dbReference type="GO" id="GO:0006308">
    <property type="term" value="P:DNA catabolic process"/>
    <property type="evidence" value="ECO:0007669"/>
    <property type="project" value="UniProtKB-UniRule"/>
</dbReference>
<keyword evidence="4 6" id="KW-0378">Hydrolase</keyword>
<dbReference type="NCBIfam" id="TIGR01280">
    <property type="entry name" value="xseB"/>
    <property type="match status" value="1"/>
</dbReference>
<keyword evidence="5 6" id="KW-0269">Exonuclease</keyword>
<reference evidence="8" key="1">
    <citation type="submission" date="2020-10" db="EMBL/GenBank/DDBJ databases">
        <authorList>
            <person name="Gilroy R."/>
        </authorList>
    </citation>
    <scope>NUCLEOTIDE SEQUENCE</scope>
    <source>
        <strain evidence="8">CHK195-15760</strain>
    </source>
</reference>
<keyword evidence="7" id="KW-0175">Coiled coil</keyword>
<comment type="function">
    <text evidence="6">Bidirectionally degrades single-stranded DNA into large acid-insoluble oligonucleotides, which are then degraded further into small acid-soluble oligonucleotides.</text>
</comment>
<evidence type="ECO:0000256" key="2">
    <source>
        <dbReference type="ARBA" id="ARBA00022490"/>
    </source>
</evidence>
<dbReference type="AlphaFoldDB" id="A0A9D1M024"/>
<comment type="catalytic activity">
    <reaction evidence="6">
        <text>Exonucleolytic cleavage in either 5'- to 3'- or 3'- to 5'-direction to yield nucleoside 5'-phosphates.</text>
        <dbReference type="EC" id="3.1.11.6"/>
    </reaction>
</comment>
<organism evidence="8 9">
    <name type="scientific">Candidatus Merdicola faecigallinarum</name>
    <dbReference type="NCBI Taxonomy" id="2840862"/>
    <lineage>
        <taxon>Bacteria</taxon>
        <taxon>Bacillati</taxon>
        <taxon>Bacillota</taxon>
        <taxon>Clostridia</taxon>
        <taxon>Candidatus Merdicola</taxon>
    </lineage>
</organism>
<dbReference type="PIRSF" id="PIRSF006488">
    <property type="entry name" value="Exonuc_VII_S"/>
    <property type="match status" value="1"/>
</dbReference>
<evidence type="ECO:0000256" key="3">
    <source>
        <dbReference type="ARBA" id="ARBA00022722"/>
    </source>
</evidence>
<comment type="subunit">
    <text evidence="6">Heterooligomer composed of large and small subunits.</text>
</comment>
<comment type="caution">
    <text evidence="8">The sequence shown here is derived from an EMBL/GenBank/DDBJ whole genome shotgun (WGS) entry which is preliminary data.</text>
</comment>
<reference evidence="8" key="2">
    <citation type="journal article" date="2021" name="PeerJ">
        <title>Extensive microbial diversity within the chicken gut microbiome revealed by metagenomics and culture.</title>
        <authorList>
            <person name="Gilroy R."/>
            <person name="Ravi A."/>
            <person name="Getino M."/>
            <person name="Pursley I."/>
            <person name="Horton D.L."/>
            <person name="Alikhan N.F."/>
            <person name="Baker D."/>
            <person name="Gharbi K."/>
            <person name="Hall N."/>
            <person name="Watson M."/>
            <person name="Adriaenssens E.M."/>
            <person name="Foster-Nyarko E."/>
            <person name="Jarju S."/>
            <person name="Secka A."/>
            <person name="Antonio M."/>
            <person name="Oren A."/>
            <person name="Chaudhuri R.R."/>
            <person name="La Ragione R."/>
            <person name="Hildebrand F."/>
            <person name="Pallen M.J."/>
        </authorList>
    </citation>
    <scope>NUCLEOTIDE SEQUENCE</scope>
    <source>
        <strain evidence="8">CHK195-15760</strain>
    </source>
</reference>
<feature type="coiled-coil region" evidence="7">
    <location>
        <begin position="1"/>
        <end position="63"/>
    </location>
</feature>
<proteinExistence type="inferred from homology"/>
<dbReference type="EC" id="3.1.11.6" evidence="6"/>
<evidence type="ECO:0000313" key="8">
    <source>
        <dbReference type="EMBL" id="HIU51056.1"/>
    </source>
</evidence>
<dbReference type="InterPro" id="IPR003761">
    <property type="entry name" value="Exonuc_VII_S"/>
</dbReference>
<comment type="subcellular location">
    <subcellularLocation>
        <location evidence="6">Cytoplasm</location>
    </subcellularLocation>
</comment>
<accession>A0A9D1M024</accession>
<sequence length="77" mass="8928">MEKEKINFEEAMQQLEKIATELEKGDLGLDESIKKFEEGMALSKRCNEILEKAEKRISILINEDGVIKEENFIPNEE</sequence>
<dbReference type="PANTHER" id="PTHR34137:SF1">
    <property type="entry name" value="EXODEOXYRIBONUCLEASE 7 SMALL SUBUNIT"/>
    <property type="match status" value="1"/>
</dbReference>
<evidence type="ECO:0000256" key="1">
    <source>
        <dbReference type="ARBA" id="ARBA00009998"/>
    </source>
</evidence>
<keyword evidence="3 6" id="KW-0540">Nuclease</keyword>
<dbReference type="SUPFAM" id="SSF116842">
    <property type="entry name" value="XseB-like"/>
    <property type="match status" value="1"/>
</dbReference>
<dbReference type="GO" id="GO:0009318">
    <property type="term" value="C:exodeoxyribonuclease VII complex"/>
    <property type="evidence" value="ECO:0007669"/>
    <property type="project" value="UniProtKB-UniRule"/>
</dbReference>
<keyword evidence="2 6" id="KW-0963">Cytoplasm</keyword>
<comment type="similarity">
    <text evidence="1 6">Belongs to the XseB family.</text>
</comment>
<dbReference type="PANTHER" id="PTHR34137">
    <property type="entry name" value="EXODEOXYRIBONUCLEASE 7 SMALL SUBUNIT"/>
    <property type="match status" value="1"/>
</dbReference>
<evidence type="ECO:0000256" key="5">
    <source>
        <dbReference type="ARBA" id="ARBA00022839"/>
    </source>
</evidence>
<gene>
    <name evidence="6 8" type="primary">xseB</name>
    <name evidence="8" type="ORF">IAB70_00260</name>
</gene>
<dbReference type="GO" id="GO:0008855">
    <property type="term" value="F:exodeoxyribonuclease VII activity"/>
    <property type="evidence" value="ECO:0007669"/>
    <property type="project" value="UniProtKB-UniRule"/>
</dbReference>
<dbReference type="Gene3D" id="1.10.287.1040">
    <property type="entry name" value="Exonuclease VII, small subunit"/>
    <property type="match status" value="1"/>
</dbReference>
<dbReference type="Proteomes" id="UP000824093">
    <property type="component" value="Unassembled WGS sequence"/>
</dbReference>
<evidence type="ECO:0000256" key="6">
    <source>
        <dbReference type="HAMAP-Rule" id="MF_00337"/>
    </source>
</evidence>
<evidence type="ECO:0000313" key="9">
    <source>
        <dbReference type="Proteomes" id="UP000824093"/>
    </source>
</evidence>
<evidence type="ECO:0000256" key="4">
    <source>
        <dbReference type="ARBA" id="ARBA00022801"/>
    </source>
</evidence>
<dbReference type="InterPro" id="IPR037004">
    <property type="entry name" value="Exonuc_VII_ssu_sf"/>
</dbReference>